<feature type="compositionally biased region" description="Polar residues" evidence="1">
    <location>
        <begin position="58"/>
        <end position="67"/>
    </location>
</feature>
<protein>
    <submittedName>
        <fullName evidence="2">Uncharacterized protein</fullName>
    </submittedName>
</protein>
<proteinExistence type="predicted"/>
<accession>A0AAV7UCP6</accession>
<reference evidence="2" key="1">
    <citation type="journal article" date="2022" name="bioRxiv">
        <title>Sequencing and chromosome-scale assembly of the giantPleurodeles waltlgenome.</title>
        <authorList>
            <person name="Brown T."/>
            <person name="Elewa A."/>
            <person name="Iarovenko S."/>
            <person name="Subramanian E."/>
            <person name="Araus A.J."/>
            <person name="Petzold A."/>
            <person name="Susuki M."/>
            <person name="Suzuki K.-i.T."/>
            <person name="Hayashi T."/>
            <person name="Toyoda A."/>
            <person name="Oliveira C."/>
            <person name="Osipova E."/>
            <person name="Leigh N.D."/>
            <person name="Simon A."/>
            <person name="Yun M.H."/>
        </authorList>
    </citation>
    <scope>NUCLEOTIDE SEQUENCE</scope>
    <source>
        <strain evidence="2">20211129_DDA</strain>
        <tissue evidence="2">Liver</tissue>
    </source>
</reference>
<feature type="region of interest" description="Disordered" evidence="1">
    <location>
        <begin position="1"/>
        <end position="89"/>
    </location>
</feature>
<organism evidence="2 3">
    <name type="scientific">Pleurodeles waltl</name>
    <name type="common">Iberian ribbed newt</name>
    <dbReference type="NCBI Taxonomy" id="8319"/>
    <lineage>
        <taxon>Eukaryota</taxon>
        <taxon>Metazoa</taxon>
        <taxon>Chordata</taxon>
        <taxon>Craniata</taxon>
        <taxon>Vertebrata</taxon>
        <taxon>Euteleostomi</taxon>
        <taxon>Amphibia</taxon>
        <taxon>Batrachia</taxon>
        <taxon>Caudata</taxon>
        <taxon>Salamandroidea</taxon>
        <taxon>Salamandridae</taxon>
        <taxon>Pleurodelinae</taxon>
        <taxon>Pleurodeles</taxon>
    </lineage>
</organism>
<evidence type="ECO:0000313" key="3">
    <source>
        <dbReference type="Proteomes" id="UP001066276"/>
    </source>
</evidence>
<sequence length="180" mass="19466">MEKAAERGSSGTHGLLAIPTDHPVRRNRLGGPAPIPKSFGNPTDDSAGRYNPLDQLSAERSTFTQNGGRPCVRRTGRAERSSATGEVSGAWSLASGRELSRQSSGKPVKRALKLRWAQVPGISNERWDPASEQARWRQGPGDTVKRVLVEAREDSGFQGLAGEEVECRWGPGRVGPDPAW</sequence>
<keyword evidence="3" id="KW-1185">Reference proteome</keyword>
<dbReference type="EMBL" id="JANPWB010000005">
    <property type="protein sequence ID" value="KAJ1185477.1"/>
    <property type="molecule type" value="Genomic_DNA"/>
</dbReference>
<evidence type="ECO:0000256" key="1">
    <source>
        <dbReference type="SAM" id="MobiDB-lite"/>
    </source>
</evidence>
<comment type="caution">
    <text evidence="2">The sequence shown here is derived from an EMBL/GenBank/DDBJ whole genome shotgun (WGS) entry which is preliminary data.</text>
</comment>
<dbReference type="AlphaFoldDB" id="A0AAV7UCP6"/>
<dbReference type="Proteomes" id="UP001066276">
    <property type="component" value="Chromosome 3_1"/>
</dbReference>
<gene>
    <name evidence="2" type="ORF">NDU88_002269</name>
</gene>
<evidence type="ECO:0000313" key="2">
    <source>
        <dbReference type="EMBL" id="KAJ1185477.1"/>
    </source>
</evidence>
<name>A0AAV7UCP6_PLEWA</name>